<dbReference type="EMBL" id="BMDU01000007">
    <property type="protein sequence ID" value="GFZ97577.1"/>
    <property type="molecule type" value="Genomic_DNA"/>
</dbReference>
<accession>A0ABQ1F2L3</accession>
<keyword evidence="2" id="KW-1185">Reference proteome</keyword>
<dbReference type="Proteomes" id="UP000628109">
    <property type="component" value="Unassembled WGS sequence"/>
</dbReference>
<evidence type="ECO:0000313" key="1">
    <source>
        <dbReference type="EMBL" id="GFZ97577.1"/>
    </source>
</evidence>
<dbReference type="RefSeq" id="WP_053085689.1">
    <property type="nucleotide sequence ID" value="NZ_BMDU01000007.1"/>
</dbReference>
<proteinExistence type="predicted"/>
<reference evidence="2" key="1">
    <citation type="journal article" date="2019" name="Int. J. Syst. Evol. Microbiol.">
        <title>The Global Catalogue of Microorganisms (GCM) 10K type strain sequencing project: providing services to taxonomists for standard genome sequencing and annotation.</title>
        <authorList>
            <consortium name="The Broad Institute Genomics Platform"/>
            <consortium name="The Broad Institute Genome Sequencing Center for Infectious Disease"/>
            <person name="Wu L."/>
            <person name="Ma J."/>
        </authorList>
    </citation>
    <scope>NUCLEOTIDE SEQUENCE [LARGE SCALE GENOMIC DNA]</scope>
    <source>
        <strain evidence="2">CCM 7327</strain>
    </source>
</reference>
<organism evidence="1 2">
    <name type="scientific">Sphingobium fuliginis (strain ATCC 27551)</name>
    <dbReference type="NCBI Taxonomy" id="336203"/>
    <lineage>
        <taxon>Bacteria</taxon>
        <taxon>Pseudomonadati</taxon>
        <taxon>Pseudomonadota</taxon>
        <taxon>Alphaproteobacteria</taxon>
        <taxon>Sphingomonadales</taxon>
        <taxon>Sphingomonadaceae</taxon>
        <taxon>Sphingobium</taxon>
    </lineage>
</organism>
<sequence>MSKAASQSSRPEILAFGPSKVTVFDFDERIVSAVKRFAEKERIDGVLDAVWCNVLDPFPESGRYDCF</sequence>
<name>A0ABQ1F2L3_SPHSA</name>
<dbReference type="Gene3D" id="3.40.50.150">
    <property type="entry name" value="Vaccinia Virus protein VP39"/>
    <property type="match status" value="1"/>
</dbReference>
<evidence type="ECO:0000313" key="2">
    <source>
        <dbReference type="Proteomes" id="UP000628109"/>
    </source>
</evidence>
<comment type="caution">
    <text evidence="1">The sequence shown here is derived from an EMBL/GenBank/DDBJ whole genome shotgun (WGS) entry which is preliminary data.</text>
</comment>
<dbReference type="InterPro" id="IPR029063">
    <property type="entry name" value="SAM-dependent_MTases_sf"/>
</dbReference>
<dbReference type="SUPFAM" id="SSF53335">
    <property type="entry name" value="S-adenosyl-L-methionine-dependent methyltransferases"/>
    <property type="match status" value="1"/>
</dbReference>
<protein>
    <submittedName>
        <fullName evidence="1">Uncharacterized protein</fullName>
    </submittedName>
</protein>
<gene>
    <name evidence="1" type="ORF">GCM10019071_29860</name>
</gene>